<proteinExistence type="predicted"/>
<dbReference type="AlphaFoldDB" id="A0A4Q7LPX2"/>
<accession>A0A4Q7LPX2</accession>
<dbReference type="SUPFAM" id="SSF53756">
    <property type="entry name" value="UDP-Glycosyltransferase/glycogen phosphorylase"/>
    <property type="match status" value="1"/>
</dbReference>
<dbReference type="InterPro" id="IPR007235">
    <property type="entry name" value="Glyco_trans_28_C"/>
</dbReference>
<dbReference type="PANTHER" id="PTHR21015:SF28">
    <property type="entry name" value="SLL1722 PROTEIN"/>
    <property type="match status" value="1"/>
</dbReference>
<dbReference type="GO" id="GO:0016758">
    <property type="term" value="F:hexosyltransferase activity"/>
    <property type="evidence" value="ECO:0007669"/>
    <property type="project" value="InterPro"/>
</dbReference>
<gene>
    <name evidence="2" type="ORF">EV685_1380</name>
</gene>
<dbReference type="Gene3D" id="3.40.50.2000">
    <property type="entry name" value="Glycogen Phosphorylase B"/>
    <property type="match status" value="1"/>
</dbReference>
<dbReference type="Pfam" id="PF04101">
    <property type="entry name" value="Glyco_tran_28_C"/>
    <property type="match status" value="1"/>
</dbReference>
<evidence type="ECO:0000313" key="3">
    <source>
        <dbReference type="Proteomes" id="UP000293433"/>
    </source>
</evidence>
<evidence type="ECO:0000313" key="2">
    <source>
        <dbReference type="EMBL" id="RZS56825.1"/>
    </source>
</evidence>
<keyword evidence="2" id="KW-0808">Transferase</keyword>
<comment type="caution">
    <text evidence="2">The sequence shown here is derived from an EMBL/GenBank/DDBJ whole genome shotgun (WGS) entry which is preliminary data.</text>
</comment>
<sequence>MKRILVYSHDTYGLGNIRRMLEITRHLVDSDAQLSVLVVTGSPMIQAFRIPERVDYIKLPCVSRSERGAAGVKTLALDYASTIRMRANMILMAALDFAPDLILVDKKPLGIDDELEPMLDALSRGPRAPRVALLLRDILDEPARTRRQWQQGRYHEAIERHVDSILVVGEASVFDVVREYDFPPASAAKVRYCGYLARPGAHAPAERVRADLDLPAQAPLVLVTAGGGADGHRLLQTHLDLVASADAAGAPLPFRSLLITGPEMPPGLRSDLRRQADLLPSVVLREFTADMLGCMNTADVVVCMGGYNTVCELLTLRKPAVVVPRVEPSLEQAVRADRMQRAGLFSAIHPDQLNEETLLRAITAQFQQGQRPSSALARFEMRGLAGVEAQTAALIAQDGPATGSGWRVDDGMADEERLAQSEALSLDTALQALTRGFARSRLGGGPAYAW</sequence>
<protein>
    <submittedName>
        <fullName evidence="2">Putative glycosyltransferase</fullName>
    </submittedName>
</protein>
<feature type="domain" description="Glycosyl transferase family 28 C-terminal" evidence="1">
    <location>
        <begin position="257"/>
        <end position="373"/>
    </location>
</feature>
<dbReference type="EMBL" id="SGWV01000008">
    <property type="protein sequence ID" value="RZS56825.1"/>
    <property type="molecule type" value="Genomic_DNA"/>
</dbReference>
<evidence type="ECO:0000259" key="1">
    <source>
        <dbReference type="Pfam" id="PF04101"/>
    </source>
</evidence>
<reference evidence="2 3" key="1">
    <citation type="submission" date="2019-02" db="EMBL/GenBank/DDBJ databases">
        <title>Genomic Encyclopedia of Type Strains, Phase IV (KMG-IV): sequencing the most valuable type-strain genomes for metagenomic binning, comparative biology and taxonomic classification.</title>
        <authorList>
            <person name="Goeker M."/>
        </authorList>
    </citation>
    <scope>NUCLEOTIDE SEQUENCE [LARGE SCALE GENOMIC DNA]</scope>
    <source>
        <strain evidence="2 3">DSM 10617</strain>
    </source>
</reference>
<dbReference type="PANTHER" id="PTHR21015">
    <property type="entry name" value="UDP-N-ACETYLGLUCOSAMINE--N-ACETYLMURAMYL-(PENTAPEPTIDE) PYROPHOSPHORYL-UNDECAPRENOL N-ACETYLGLUCOSAMINE TRANSFERASE 1"/>
    <property type="match status" value="1"/>
</dbReference>
<name>A0A4Q7LPX2_9BURK</name>
<organism evidence="2 3">
    <name type="scientific">Sphaerotilus mobilis</name>
    <dbReference type="NCBI Taxonomy" id="47994"/>
    <lineage>
        <taxon>Bacteria</taxon>
        <taxon>Pseudomonadati</taxon>
        <taxon>Pseudomonadota</taxon>
        <taxon>Betaproteobacteria</taxon>
        <taxon>Burkholderiales</taxon>
        <taxon>Sphaerotilaceae</taxon>
        <taxon>Sphaerotilus</taxon>
    </lineage>
</organism>
<keyword evidence="3" id="KW-1185">Reference proteome</keyword>
<dbReference type="Proteomes" id="UP000293433">
    <property type="component" value="Unassembled WGS sequence"/>
</dbReference>
<dbReference type="OrthoDB" id="9802126at2"/>
<dbReference type="RefSeq" id="WP_130481250.1">
    <property type="nucleotide sequence ID" value="NZ_SGWV01000008.1"/>
</dbReference>